<evidence type="ECO:0000313" key="1">
    <source>
        <dbReference type="EMBL" id="KAF1993294.1"/>
    </source>
</evidence>
<gene>
    <name evidence="1" type="ORF">P154DRAFT_381581</name>
</gene>
<dbReference type="OrthoDB" id="3754258at2759"/>
<reference evidence="1" key="1">
    <citation type="journal article" date="2020" name="Stud. Mycol.">
        <title>101 Dothideomycetes genomes: a test case for predicting lifestyles and emergence of pathogens.</title>
        <authorList>
            <person name="Haridas S."/>
            <person name="Albert R."/>
            <person name="Binder M."/>
            <person name="Bloem J."/>
            <person name="Labutti K."/>
            <person name="Salamov A."/>
            <person name="Andreopoulos B."/>
            <person name="Baker S."/>
            <person name="Barry K."/>
            <person name="Bills G."/>
            <person name="Bluhm B."/>
            <person name="Cannon C."/>
            <person name="Castanera R."/>
            <person name="Culley D."/>
            <person name="Daum C."/>
            <person name="Ezra D."/>
            <person name="Gonzalez J."/>
            <person name="Henrissat B."/>
            <person name="Kuo A."/>
            <person name="Liang C."/>
            <person name="Lipzen A."/>
            <person name="Lutzoni F."/>
            <person name="Magnuson J."/>
            <person name="Mondo S."/>
            <person name="Nolan M."/>
            <person name="Ohm R."/>
            <person name="Pangilinan J."/>
            <person name="Park H.-J."/>
            <person name="Ramirez L."/>
            <person name="Alfaro M."/>
            <person name="Sun H."/>
            <person name="Tritt A."/>
            <person name="Yoshinaga Y."/>
            <person name="Zwiers L.-H."/>
            <person name="Turgeon B."/>
            <person name="Goodwin S."/>
            <person name="Spatafora J."/>
            <person name="Crous P."/>
            <person name="Grigoriev I."/>
        </authorList>
    </citation>
    <scope>NUCLEOTIDE SEQUENCE</scope>
    <source>
        <strain evidence="1">CBS 123094</strain>
    </source>
</reference>
<proteinExistence type="predicted"/>
<accession>A0A6A5VWF0</accession>
<protein>
    <recommendedName>
        <fullName evidence="3">Reverse transcriptase zinc-binding domain-containing protein</fullName>
    </recommendedName>
</protein>
<sequence>KIDAALHLGKSAELYRQLNGAEAAILTQLRTGKTFLNEYLHKIKASETASCDCGFTESIAHFLFLCSRWVRQRGKLRRRHGRRFRGLSYVLGGYS</sequence>
<dbReference type="Proteomes" id="UP000799779">
    <property type="component" value="Unassembled WGS sequence"/>
</dbReference>
<dbReference type="EMBL" id="ML977714">
    <property type="protein sequence ID" value="KAF1993294.1"/>
    <property type="molecule type" value="Genomic_DNA"/>
</dbReference>
<feature type="non-terminal residue" evidence="1">
    <location>
        <position position="95"/>
    </location>
</feature>
<keyword evidence="2" id="KW-1185">Reference proteome</keyword>
<evidence type="ECO:0000313" key="2">
    <source>
        <dbReference type="Proteomes" id="UP000799779"/>
    </source>
</evidence>
<dbReference type="AlphaFoldDB" id="A0A6A5VWF0"/>
<organism evidence="1 2">
    <name type="scientific">Amniculicola lignicola CBS 123094</name>
    <dbReference type="NCBI Taxonomy" id="1392246"/>
    <lineage>
        <taxon>Eukaryota</taxon>
        <taxon>Fungi</taxon>
        <taxon>Dikarya</taxon>
        <taxon>Ascomycota</taxon>
        <taxon>Pezizomycotina</taxon>
        <taxon>Dothideomycetes</taxon>
        <taxon>Pleosporomycetidae</taxon>
        <taxon>Pleosporales</taxon>
        <taxon>Amniculicolaceae</taxon>
        <taxon>Amniculicola</taxon>
    </lineage>
</organism>
<evidence type="ECO:0008006" key="3">
    <source>
        <dbReference type="Google" id="ProtNLM"/>
    </source>
</evidence>
<feature type="non-terminal residue" evidence="1">
    <location>
        <position position="1"/>
    </location>
</feature>
<name>A0A6A5VWF0_9PLEO</name>